<proteinExistence type="predicted"/>
<dbReference type="PROSITE" id="PS50883">
    <property type="entry name" value="EAL"/>
    <property type="match status" value="1"/>
</dbReference>
<dbReference type="SUPFAM" id="SSF141868">
    <property type="entry name" value="EAL domain-like"/>
    <property type="match status" value="1"/>
</dbReference>
<dbReference type="InterPro" id="IPR050706">
    <property type="entry name" value="Cyclic-di-GMP_PDE-like"/>
</dbReference>
<evidence type="ECO:0000313" key="4">
    <source>
        <dbReference type="Proteomes" id="UP000554342"/>
    </source>
</evidence>
<gene>
    <name evidence="3" type="ORF">FHR23_003248</name>
</gene>
<dbReference type="InterPro" id="IPR029787">
    <property type="entry name" value="Nucleotide_cyclase"/>
</dbReference>
<dbReference type="Gene3D" id="3.20.20.450">
    <property type="entry name" value="EAL domain"/>
    <property type="match status" value="1"/>
</dbReference>
<dbReference type="Gene3D" id="3.30.70.270">
    <property type="match status" value="1"/>
</dbReference>
<dbReference type="AlphaFoldDB" id="A0A840Z2Y8"/>
<sequence>MSGESPSVEPDADRKRYGDFPAGRPIQASKNFPAQNAKGNPQLNGVPQRALALLEIANFASLRRHIGKPRAARLTYDIARQIMFFNPVLQAQPVGLTMVEIGFSCVDAEDCRHMLHRVIEHFAQPVTVDSERYLVSVCIGATVTPGGDDDDIRLAEAAEAAVAEARTMGQLIVLDLGRDEFAYDRPGLVQELPRAIADGELFLQYQPKVHLRRQEIVSAEALIRWQHPVRGVVLPGEFIAAAEAVGAIAPLTLWTLKQTISDQRLLADKGFDLPIFINISAMLLADTHFVQEAIGILKDSNAKIGFEITETAVIRDPEIALRHLQQFADMGVPIAIDDYGAGLSSLAYMKQLPASELKIDKGFVTQLTSSNRDPLIVRSTIDLAHAMEMEVVAEGVETPAAMALLSVMGCDMVQGYLISRPLGMEAFLHFLENDGHRNIAQPSIPDFRRAGTGLKSA</sequence>
<keyword evidence="4" id="KW-1185">Reference proteome</keyword>
<name>A0A840Z2Y8_9SPHN</name>
<dbReference type="InterPro" id="IPR001633">
    <property type="entry name" value="EAL_dom"/>
</dbReference>
<protein>
    <submittedName>
        <fullName evidence="3">EAL domain-containing protein (Putative c-di-GMP-specific phosphodiesterase class I)</fullName>
    </submittedName>
</protein>
<feature type="region of interest" description="Disordered" evidence="1">
    <location>
        <begin position="1"/>
        <end position="41"/>
    </location>
</feature>
<reference evidence="3 4" key="1">
    <citation type="submission" date="2020-08" db="EMBL/GenBank/DDBJ databases">
        <title>Genomic Encyclopedia of Type Strains, Phase IV (KMG-IV): sequencing the most valuable type-strain genomes for metagenomic binning, comparative biology and taxonomic classification.</title>
        <authorList>
            <person name="Goeker M."/>
        </authorList>
    </citation>
    <scope>NUCLEOTIDE SEQUENCE [LARGE SCALE GENOMIC DNA]</scope>
    <source>
        <strain evidence="3 4">DSM 27203</strain>
    </source>
</reference>
<feature type="compositionally biased region" description="Polar residues" evidence="1">
    <location>
        <begin position="28"/>
        <end position="41"/>
    </location>
</feature>
<dbReference type="Pfam" id="PF00563">
    <property type="entry name" value="EAL"/>
    <property type="match status" value="1"/>
</dbReference>
<dbReference type="SMART" id="SM00052">
    <property type="entry name" value="EAL"/>
    <property type="match status" value="1"/>
</dbReference>
<dbReference type="SUPFAM" id="SSF55073">
    <property type="entry name" value="Nucleotide cyclase"/>
    <property type="match status" value="1"/>
</dbReference>
<evidence type="ECO:0000313" key="3">
    <source>
        <dbReference type="EMBL" id="MBB5720285.1"/>
    </source>
</evidence>
<dbReference type="InterPro" id="IPR035919">
    <property type="entry name" value="EAL_sf"/>
</dbReference>
<accession>A0A840Z2Y8</accession>
<comment type="caution">
    <text evidence="3">The sequence shown here is derived from an EMBL/GenBank/DDBJ whole genome shotgun (WGS) entry which is preliminary data.</text>
</comment>
<dbReference type="PANTHER" id="PTHR33121:SF70">
    <property type="entry name" value="SIGNALING PROTEIN YKOW"/>
    <property type="match status" value="1"/>
</dbReference>
<dbReference type="GO" id="GO:0071111">
    <property type="term" value="F:cyclic-guanylate-specific phosphodiesterase activity"/>
    <property type="evidence" value="ECO:0007669"/>
    <property type="project" value="InterPro"/>
</dbReference>
<organism evidence="3 4">
    <name type="scientific">Stakelama sediminis</name>
    <dbReference type="NCBI Taxonomy" id="463200"/>
    <lineage>
        <taxon>Bacteria</taxon>
        <taxon>Pseudomonadati</taxon>
        <taxon>Pseudomonadota</taxon>
        <taxon>Alphaproteobacteria</taxon>
        <taxon>Sphingomonadales</taxon>
        <taxon>Sphingomonadaceae</taxon>
        <taxon>Stakelama</taxon>
    </lineage>
</organism>
<dbReference type="Proteomes" id="UP000554342">
    <property type="component" value="Unassembled WGS sequence"/>
</dbReference>
<dbReference type="PANTHER" id="PTHR33121">
    <property type="entry name" value="CYCLIC DI-GMP PHOSPHODIESTERASE PDEF"/>
    <property type="match status" value="1"/>
</dbReference>
<dbReference type="InterPro" id="IPR043128">
    <property type="entry name" value="Rev_trsase/Diguanyl_cyclase"/>
</dbReference>
<evidence type="ECO:0000256" key="1">
    <source>
        <dbReference type="SAM" id="MobiDB-lite"/>
    </source>
</evidence>
<dbReference type="CDD" id="cd01948">
    <property type="entry name" value="EAL"/>
    <property type="match status" value="1"/>
</dbReference>
<evidence type="ECO:0000259" key="2">
    <source>
        <dbReference type="PROSITE" id="PS50883"/>
    </source>
</evidence>
<dbReference type="EMBL" id="JACIJI010000011">
    <property type="protein sequence ID" value="MBB5720285.1"/>
    <property type="molecule type" value="Genomic_DNA"/>
</dbReference>
<feature type="domain" description="EAL" evidence="2">
    <location>
        <begin position="185"/>
        <end position="435"/>
    </location>
</feature>
<dbReference type="RefSeq" id="WP_246359957.1">
    <property type="nucleotide sequence ID" value="NZ_BAABIF010000028.1"/>
</dbReference>